<accession>F3Y8S4</accession>
<organism evidence="1 2">
    <name type="scientific">Melissococcus plutonius (strain ATCC 35311 / DSM 29964 / CIP 104052 / LMG 20360 / NCIMB 702443)</name>
    <dbReference type="NCBI Taxonomy" id="940190"/>
    <lineage>
        <taxon>Bacteria</taxon>
        <taxon>Bacillati</taxon>
        <taxon>Bacillota</taxon>
        <taxon>Bacilli</taxon>
        <taxon>Lactobacillales</taxon>
        <taxon>Enterococcaceae</taxon>
        <taxon>Melissococcus</taxon>
    </lineage>
</organism>
<sequence>MTLIRHRCKLVNIDSEIKLNNLMVGAFAFKDLTFQGVRKVKDFKELSSY</sequence>
<dbReference type="STRING" id="940190.MPTP_0422"/>
<evidence type="ECO:0000313" key="1">
    <source>
        <dbReference type="EMBL" id="BAK20902.1"/>
    </source>
</evidence>
<reference key="2">
    <citation type="submission" date="2011-04" db="EMBL/GenBank/DDBJ databases">
        <title>Whole genome sequence of Melissococcus plutonius ATCC 35311.</title>
        <authorList>
            <person name="Okumura K."/>
            <person name="Arai R."/>
            <person name="Osaki M."/>
            <person name="Okura M."/>
            <person name="Kirikae T."/>
            <person name="Takamatsu D."/>
            <person name="Akiyama T."/>
        </authorList>
    </citation>
    <scope>NUCLEOTIDE SEQUENCE</scope>
    <source>
        <strain>ATCC 35311</strain>
    </source>
</reference>
<reference evidence="1 2" key="1">
    <citation type="journal article" date="2011" name="J. Bacteriol.">
        <title>Complete genome sequence of Melissococcus plutonius ATCC 35311.</title>
        <authorList>
            <person name="Okumura K."/>
            <person name="Arai R."/>
            <person name="Okura M."/>
            <person name="Kirikae T."/>
            <person name="Takamatsu D."/>
            <person name="Osaki M."/>
            <person name="Miyoshi-Akiyama T."/>
        </authorList>
    </citation>
    <scope>NUCLEOTIDE SEQUENCE [LARGE SCALE GENOMIC DNA]</scope>
    <source>
        <strain evidence="2">ATCC 35311 / CIP 104052 / LMG 20360 / NCIMB 702443</strain>
    </source>
</reference>
<evidence type="ECO:0000313" key="2">
    <source>
        <dbReference type="Proteomes" id="UP000008456"/>
    </source>
</evidence>
<dbReference type="HOGENOM" id="CLU_3137519_0_0_9"/>
<gene>
    <name evidence="1" type="ordered locus">MPTP_0422</name>
</gene>
<proteinExistence type="predicted"/>
<dbReference type="Proteomes" id="UP000008456">
    <property type="component" value="Chromosome"/>
</dbReference>
<protein>
    <submittedName>
        <fullName evidence="1">Uncharacterized protein</fullName>
    </submittedName>
</protein>
<keyword evidence="2" id="KW-1185">Reference proteome</keyword>
<dbReference type="AlphaFoldDB" id="F3Y8S4"/>
<name>F3Y8S4_MELPT</name>
<dbReference type="KEGG" id="mps:MPTP_0422"/>
<dbReference type="EMBL" id="AP012200">
    <property type="protein sequence ID" value="BAK20902.1"/>
    <property type="molecule type" value="Genomic_DNA"/>
</dbReference>